<name>A0A6J5MXF1_9CAUD</name>
<organism evidence="2">
    <name type="scientific">uncultured Caudovirales phage</name>
    <dbReference type="NCBI Taxonomy" id="2100421"/>
    <lineage>
        <taxon>Viruses</taxon>
        <taxon>Duplodnaviria</taxon>
        <taxon>Heunggongvirae</taxon>
        <taxon>Uroviricota</taxon>
        <taxon>Caudoviricetes</taxon>
        <taxon>Peduoviridae</taxon>
        <taxon>Maltschvirus</taxon>
        <taxon>Maltschvirus maltsch</taxon>
    </lineage>
</organism>
<dbReference type="EMBL" id="LR796544">
    <property type="protein sequence ID" value="CAB4150607.1"/>
    <property type="molecule type" value="Genomic_DNA"/>
</dbReference>
<feature type="non-terminal residue" evidence="2">
    <location>
        <position position="364"/>
    </location>
</feature>
<feature type="region of interest" description="Disordered" evidence="1">
    <location>
        <begin position="121"/>
        <end position="159"/>
    </location>
</feature>
<evidence type="ECO:0000313" key="2">
    <source>
        <dbReference type="EMBL" id="CAB4150607.1"/>
    </source>
</evidence>
<reference evidence="2" key="1">
    <citation type="submission" date="2020-04" db="EMBL/GenBank/DDBJ databases">
        <authorList>
            <person name="Chiriac C."/>
            <person name="Salcher M."/>
            <person name="Ghai R."/>
            <person name="Kavagutti S V."/>
        </authorList>
    </citation>
    <scope>NUCLEOTIDE SEQUENCE</scope>
</reference>
<evidence type="ECO:0000256" key="1">
    <source>
        <dbReference type="SAM" id="MobiDB-lite"/>
    </source>
</evidence>
<feature type="compositionally biased region" description="Polar residues" evidence="1">
    <location>
        <begin position="129"/>
        <end position="153"/>
    </location>
</feature>
<protein>
    <submittedName>
        <fullName evidence="2">Uncharacterized protein</fullName>
    </submittedName>
</protein>
<proteinExistence type="predicted"/>
<accession>A0A6J5MXF1</accession>
<sequence length="364" mass="39734">MSRLSARHLRLDLQSFHRNRFDRIRSQFASLREVEDDLAGRVGEAGGYLARDLWSSFVDGNLEADSSSSDFSPAIRRLTDFVFESLAKSDEFDTLRDLCRGSTFAAIEATQAAAAFVKSLPLPEPPANESETTTAKAANGDSTSVSRSGTTVEVKQDRAGIERKTSKQFDSVEEATEFAGKVIEQAKSRGQDQVTSGFRDLDFETALDEALDQVEESATESASLQAAARAAVRSAAKTLEDRKEMLVATFGDEEAERIFEDPSTEDLALVDSLSTDKAFSTFVRQVGRFVESLRSAPLPEKIRGSLAVDGIETSKRFSNLLPSERVLLATPALRAYQTSRVIAGKALGYRRSEVGSRSSGDFLV</sequence>
<gene>
    <name evidence="2" type="ORF">UFOVP567_54</name>
</gene>